<keyword evidence="1" id="KW-1133">Transmembrane helix</keyword>
<gene>
    <name evidence="2" type="ORF">RM530_06570</name>
</gene>
<evidence type="ECO:0000313" key="2">
    <source>
        <dbReference type="EMBL" id="MDT0497029.1"/>
    </source>
</evidence>
<feature type="transmembrane region" description="Helical" evidence="1">
    <location>
        <begin position="57"/>
        <end position="75"/>
    </location>
</feature>
<proteinExistence type="predicted"/>
<evidence type="ECO:0000313" key="3">
    <source>
        <dbReference type="Proteomes" id="UP001254608"/>
    </source>
</evidence>
<accession>A0ABU2WGN3</accession>
<feature type="transmembrane region" description="Helical" evidence="1">
    <location>
        <begin position="260"/>
        <end position="284"/>
    </location>
</feature>
<reference evidence="2 3" key="1">
    <citation type="submission" date="2023-09" db="EMBL/GenBank/DDBJ databases">
        <authorList>
            <person name="Rey-Velasco X."/>
        </authorList>
    </citation>
    <scope>NUCLEOTIDE SEQUENCE [LARGE SCALE GENOMIC DNA]</scope>
    <source>
        <strain evidence="2 3">W345</strain>
    </source>
</reference>
<protein>
    <submittedName>
        <fullName evidence="2">PepSY domain-containing protein</fullName>
    </submittedName>
</protein>
<dbReference type="InterPro" id="IPR005625">
    <property type="entry name" value="PepSY-ass_TM"/>
</dbReference>
<comment type="caution">
    <text evidence="2">The sequence shown here is derived from an EMBL/GenBank/DDBJ whole genome shotgun (WGS) entry which is preliminary data.</text>
</comment>
<dbReference type="Pfam" id="PF03929">
    <property type="entry name" value="PepSY_TM"/>
    <property type="match status" value="1"/>
</dbReference>
<evidence type="ECO:0000256" key="1">
    <source>
        <dbReference type="SAM" id="Phobius"/>
    </source>
</evidence>
<organism evidence="2 3">
    <name type="scientific">Banduia mediterranea</name>
    <dbReference type="NCBI Taxonomy" id="3075609"/>
    <lineage>
        <taxon>Bacteria</taxon>
        <taxon>Pseudomonadati</taxon>
        <taxon>Pseudomonadota</taxon>
        <taxon>Gammaproteobacteria</taxon>
        <taxon>Nevskiales</taxon>
        <taxon>Algiphilaceae</taxon>
        <taxon>Banduia</taxon>
    </lineage>
</organism>
<keyword evidence="1" id="KW-0812">Transmembrane</keyword>
<dbReference type="EMBL" id="JAVRIC010000007">
    <property type="protein sequence ID" value="MDT0497029.1"/>
    <property type="molecule type" value="Genomic_DNA"/>
</dbReference>
<dbReference type="Proteomes" id="UP001254608">
    <property type="component" value="Unassembled WGS sequence"/>
</dbReference>
<dbReference type="RefSeq" id="WP_311364423.1">
    <property type="nucleotide sequence ID" value="NZ_JAVRIC010000007.1"/>
</dbReference>
<sequence>MSEQNLTVTENTAIGPGFTARMRRWRTQVVTVSVSRSSSATRKPNLTMTLRTWHKRAGLFAFIFMGWLGASGFLINQSADWGYDTVRIDWPWVMSLYSLKPSPPRSGFATGGHWIAATPESTVMDGKALSDHVANPVGFAVGGTPESPLMFVAGSDKLLLYTPDGGRVDELSGYLLPVEEIRRLGRVEGSDQIAIQDLDVYATVDGLDWEPLPEGRRVQWSSATALDAEQRAAMEPYSRPTVSLEHVLVDAHSGRLFGRFGAYVINAVGIAAMLLSISGVWMMWRTSKRRR</sequence>
<keyword evidence="1" id="KW-0472">Membrane</keyword>
<keyword evidence="3" id="KW-1185">Reference proteome</keyword>
<name>A0ABU2WGN3_9GAMM</name>